<proteinExistence type="predicted"/>
<accession>A0A816HZR6</accession>
<sequence>MSSQMLQYCVLWLKSAGDQCLPHSALHLNIVMTGLLPARLSVCRSCYSRYAYAKRCICQFHGQVHKPLLRRRDMKQKNVDAVKVSFFLWKSLFIIKAVVLCLKLLTSCFQRRHTKIKRISTAYPKIKLKEKNNNMRAEVELVTKSLVVIEAKPLS</sequence>
<dbReference type="EMBL" id="HG994367">
    <property type="protein sequence ID" value="CAF1697519.1"/>
    <property type="molecule type" value="Genomic_DNA"/>
</dbReference>
<reference evidence="1" key="1">
    <citation type="submission" date="2021-01" db="EMBL/GenBank/DDBJ databases">
        <authorList>
            <consortium name="Genoscope - CEA"/>
            <person name="William W."/>
        </authorList>
    </citation>
    <scope>NUCLEOTIDE SEQUENCE</scope>
</reference>
<dbReference type="Proteomes" id="UP001295469">
    <property type="component" value="Chromosome C03"/>
</dbReference>
<gene>
    <name evidence="1" type="ORF">DARMORV10_C03P08230.1</name>
</gene>
<dbReference type="AlphaFoldDB" id="A0A816HZR6"/>
<dbReference type="Gramene" id="CDX70619">
    <property type="protein sequence ID" value="CDX70619"/>
    <property type="gene ID" value="GSBRNA2T00140464001"/>
</dbReference>
<protein>
    <submittedName>
        <fullName evidence="1">(rape) hypothetical protein</fullName>
    </submittedName>
</protein>
<organism evidence="1">
    <name type="scientific">Brassica napus</name>
    <name type="common">Rape</name>
    <dbReference type="NCBI Taxonomy" id="3708"/>
    <lineage>
        <taxon>Eukaryota</taxon>
        <taxon>Viridiplantae</taxon>
        <taxon>Streptophyta</taxon>
        <taxon>Embryophyta</taxon>
        <taxon>Tracheophyta</taxon>
        <taxon>Spermatophyta</taxon>
        <taxon>Magnoliopsida</taxon>
        <taxon>eudicotyledons</taxon>
        <taxon>Gunneridae</taxon>
        <taxon>Pentapetalae</taxon>
        <taxon>rosids</taxon>
        <taxon>malvids</taxon>
        <taxon>Brassicales</taxon>
        <taxon>Brassicaceae</taxon>
        <taxon>Brassiceae</taxon>
        <taxon>Brassica</taxon>
    </lineage>
</organism>
<name>A0A816HZR6_BRANA</name>
<evidence type="ECO:0000313" key="1">
    <source>
        <dbReference type="EMBL" id="CAF1697519.1"/>
    </source>
</evidence>